<dbReference type="PROSITE" id="PS51722">
    <property type="entry name" value="G_TR_2"/>
    <property type="match status" value="1"/>
</dbReference>
<sequence length="539" mass="59553">MSHQSDLIASDIQEYLHRHEQKEILRFLTCGSVDDGKSTLIGRLLHDTSMIYEDQLASVENDSKRVGTQGEKVDLALLVDGLQAEREQGITIDVAYRYFSTENRKYIIADTPGHEQYTRNMATGASTCDMAIILVDARQGVLTQTRRHTYIASLLGIKHLVVAINKMDLVGFSQERFEEIRNQYLDFSESLNLGDVRFVPVSALDGDNVVHRSEQADWYTGQTLMEVMESVEVANDRNLDDFRLPVQYVSRPDLDFRGYAGTIASGVVKPGDRVKVLPSGLESAVERVVTYDGDLAKGFAGQAVTLTLEDEIDISRGDMLVHAQDDISVSSHLNASVVWMAEQSMKPGRQYLIKFATAKVAGSFSGINHRVDINTLEQQDANELALNEIGSCQLVLTQPVVFDRYQDNRQTGAFIVIDRLSNATVAAGMVESAVNDGDTVDQVRASDRANRLGQQSAVVLVDGADGYLQKVERHLFDSGLLPVVVDQQDQYWIQKAQALLLAGLVVLVAKTELKDLDVEVVHSINESDSLSTLVNSLSL</sequence>
<evidence type="ECO:0000256" key="2">
    <source>
        <dbReference type="ARBA" id="ARBA00022679"/>
    </source>
</evidence>
<dbReference type="InterPro" id="IPR044138">
    <property type="entry name" value="CysN_II"/>
</dbReference>
<dbReference type="GO" id="GO:0000103">
    <property type="term" value="P:sulfate assimilation"/>
    <property type="evidence" value="ECO:0007669"/>
    <property type="project" value="UniProtKB-UniRule"/>
</dbReference>
<dbReference type="InterPro" id="IPR000795">
    <property type="entry name" value="T_Tr_GTP-bd_dom"/>
</dbReference>
<dbReference type="PRINTS" id="PR00315">
    <property type="entry name" value="ELONGATNFCT"/>
</dbReference>
<dbReference type="SUPFAM" id="SSF50447">
    <property type="entry name" value="Translation proteins"/>
    <property type="match status" value="1"/>
</dbReference>
<dbReference type="SUPFAM" id="SSF52540">
    <property type="entry name" value="P-loop containing nucleoside triphosphate hydrolases"/>
    <property type="match status" value="1"/>
</dbReference>
<keyword evidence="2 9" id="KW-0808">Transferase</keyword>
<dbReference type="InterPro" id="IPR009001">
    <property type="entry name" value="Transl_elong_EF1A/Init_IF2_C"/>
</dbReference>
<dbReference type="OrthoDB" id="9804504at2"/>
<feature type="binding site" evidence="9">
    <location>
        <begin position="31"/>
        <end position="38"/>
    </location>
    <ligand>
        <name>GTP</name>
        <dbReference type="ChEBI" id="CHEBI:37565"/>
    </ligand>
</feature>
<evidence type="ECO:0000256" key="1">
    <source>
        <dbReference type="ARBA" id="ARBA00005048"/>
    </source>
</evidence>
<dbReference type="InterPro" id="IPR044139">
    <property type="entry name" value="CysN_NoDQ_III"/>
</dbReference>
<protein>
    <recommendedName>
        <fullName evidence="9">Sulfate adenylyltransferase subunit 1</fullName>
        <ecNumber evidence="9">2.7.7.4</ecNumber>
    </recommendedName>
    <alternativeName>
        <fullName evidence="9">ATP-sulfurylase large subunit</fullName>
    </alternativeName>
    <alternativeName>
        <fullName evidence="9">Sulfate adenylate transferase</fullName>
        <shortName evidence="9">SAT</shortName>
    </alternativeName>
</protein>
<comment type="function">
    <text evidence="7 9">With CysD forms the ATP sulfurylase (ATPS) that catalyzes the adenylation of sulfate producing adenosine 5'-phosphosulfate (APS) and diphosphate, the first enzymatic step in sulfur assimilation pathway. APS synthesis involves the formation of a high-energy phosphoric-sulfuric acid anhydride bond driven by GTP hydrolysis by CysN coupled to ATP hydrolysis by CysD.</text>
</comment>
<dbReference type="Proteomes" id="UP000028073">
    <property type="component" value="Unassembled WGS sequence"/>
</dbReference>
<feature type="binding site" evidence="9">
    <location>
        <begin position="110"/>
        <end position="114"/>
    </location>
    <ligand>
        <name>GTP</name>
        <dbReference type="ChEBI" id="CHEBI:37565"/>
    </ligand>
</feature>
<dbReference type="Gene3D" id="3.40.50.300">
    <property type="entry name" value="P-loop containing nucleotide triphosphate hydrolases"/>
    <property type="match status" value="1"/>
</dbReference>
<evidence type="ECO:0000259" key="10">
    <source>
        <dbReference type="PROSITE" id="PS51722"/>
    </source>
</evidence>
<keyword evidence="12" id="KW-1185">Reference proteome</keyword>
<comment type="similarity">
    <text evidence="9">Belongs to the TRAFAC class translation factor GTPase superfamily. Classic translation factor GTPase family. CysN/NodQ subfamily.</text>
</comment>
<dbReference type="STRING" id="1137799.GZ78_03120"/>
<evidence type="ECO:0000313" key="12">
    <source>
        <dbReference type="Proteomes" id="UP000028073"/>
    </source>
</evidence>
<keyword evidence="4 9" id="KW-0547">Nucleotide-binding</keyword>
<dbReference type="GO" id="GO:0005525">
    <property type="term" value="F:GTP binding"/>
    <property type="evidence" value="ECO:0007669"/>
    <property type="project" value="UniProtKB-UniRule"/>
</dbReference>
<comment type="catalytic activity">
    <reaction evidence="9">
        <text>sulfate + ATP + H(+) = adenosine 5'-phosphosulfate + diphosphate</text>
        <dbReference type="Rhea" id="RHEA:18133"/>
        <dbReference type="ChEBI" id="CHEBI:15378"/>
        <dbReference type="ChEBI" id="CHEBI:16189"/>
        <dbReference type="ChEBI" id="CHEBI:30616"/>
        <dbReference type="ChEBI" id="CHEBI:33019"/>
        <dbReference type="ChEBI" id="CHEBI:58243"/>
        <dbReference type="EC" id="2.7.7.4"/>
    </reaction>
</comment>
<dbReference type="InterPro" id="IPR050100">
    <property type="entry name" value="TRAFAC_GTPase_members"/>
</dbReference>
<dbReference type="eggNOG" id="COG2895">
    <property type="taxonomic scope" value="Bacteria"/>
</dbReference>
<evidence type="ECO:0000256" key="5">
    <source>
        <dbReference type="ARBA" id="ARBA00022840"/>
    </source>
</evidence>
<evidence type="ECO:0000256" key="8">
    <source>
        <dbReference type="ARBA" id="ARBA00062688"/>
    </source>
</evidence>
<name>A0A081NKR2_9GAMM</name>
<feature type="domain" description="Tr-type G" evidence="10">
    <location>
        <begin position="22"/>
        <end position="236"/>
    </location>
</feature>
<evidence type="ECO:0000256" key="4">
    <source>
        <dbReference type="ARBA" id="ARBA00022741"/>
    </source>
</evidence>
<comment type="pathway">
    <text evidence="1 9">Sulfur metabolism; hydrogen sulfide biosynthesis; sulfite from sulfate: step 1/3.</text>
</comment>
<dbReference type="Gene3D" id="2.40.30.10">
    <property type="entry name" value="Translation factors"/>
    <property type="match status" value="2"/>
</dbReference>
<gene>
    <name evidence="9" type="primary">cysN</name>
    <name evidence="11" type="ORF">GZ78_03120</name>
</gene>
<dbReference type="InterPro" id="IPR005225">
    <property type="entry name" value="Small_GTP-bd"/>
</dbReference>
<reference evidence="11 12" key="1">
    <citation type="submission" date="2014-06" db="EMBL/GenBank/DDBJ databases">
        <title>Whole Genome Sequences of Three Symbiotic Endozoicomonas Bacteria.</title>
        <authorList>
            <person name="Neave M.J."/>
            <person name="Apprill A."/>
            <person name="Voolstra C.R."/>
        </authorList>
    </citation>
    <scope>NUCLEOTIDE SEQUENCE [LARGE SCALE GENOMIC DNA]</scope>
    <source>
        <strain evidence="11 12">DSM 25634</strain>
    </source>
</reference>
<keyword evidence="5 9" id="KW-0067">ATP-binding</keyword>
<dbReference type="InterPro" id="IPR027417">
    <property type="entry name" value="P-loop_NTPase"/>
</dbReference>
<dbReference type="SUPFAM" id="SSF50465">
    <property type="entry name" value="EF-Tu/eEF-1alpha/eIF2-gamma C-terminal domain"/>
    <property type="match status" value="1"/>
</dbReference>
<evidence type="ECO:0000256" key="6">
    <source>
        <dbReference type="ARBA" id="ARBA00023134"/>
    </source>
</evidence>
<dbReference type="EMBL" id="JOKH01000001">
    <property type="protein sequence ID" value="KEQ19035.1"/>
    <property type="molecule type" value="Genomic_DNA"/>
</dbReference>
<dbReference type="Pfam" id="PF00009">
    <property type="entry name" value="GTP_EFTU"/>
    <property type="match status" value="1"/>
</dbReference>
<dbReference type="Pfam" id="PF22594">
    <property type="entry name" value="GTP-eEF1A_C"/>
    <property type="match status" value="1"/>
</dbReference>
<dbReference type="GO" id="GO:0003924">
    <property type="term" value="F:GTPase activity"/>
    <property type="evidence" value="ECO:0007669"/>
    <property type="project" value="InterPro"/>
</dbReference>
<dbReference type="InterPro" id="IPR009000">
    <property type="entry name" value="Transl_B-barrel_sf"/>
</dbReference>
<dbReference type="GO" id="GO:0070814">
    <property type="term" value="P:hydrogen sulfide biosynthetic process"/>
    <property type="evidence" value="ECO:0007669"/>
    <property type="project" value="UniProtKB-UniRule"/>
</dbReference>
<dbReference type="NCBIfam" id="TIGR02034">
    <property type="entry name" value="CysN"/>
    <property type="match status" value="1"/>
</dbReference>
<dbReference type="CDD" id="cd04095">
    <property type="entry name" value="CysN_NoDQ_III"/>
    <property type="match status" value="1"/>
</dbReference>
<evidence type="ECO:0000313" key="11">
    <source>
        <dbReference type="EMBL" id="KEQ19035.1"/>
    </source>
</evidence>
<dbReference type="InterPro" id="IPR041757">
    <property type="entry name" value="CysN_GTP-bd"/>
</dbReference>
<comment type="subunit">
    <text evidence="8">Heterodimer composed of CysD, the smaller subunit, and CysNC.</text>
</comment>
<dbReference type="AlphaFoldDB" id="A0A081NKR2"/>
<dbReference type="FunFam" id="2.40.30.10:FF:000031">
    <property type="entry name" value="Sulfate adenylyltransferase subunit 1"/>
    <property type="match status" value="1"/>
</dbReference>
<dbReference type="GO" id="GO:0004781">
    <property type="term" value="F:sulfate adenylyltransferase (ATP) activity"/>
    <property type="evidence" value="ECO:0007669"/>
    <property type="project" value="UniProtKB-UniRule"/>
</dbReference>
<keyword evidence="6 9" id="KW-0342">GTP-binding</keyword>
<dbReference type="CDD" id="cd03695">
    <property type="entry name" value="CysN_NodQ_II"/>
    <property type="match status" value="1"/>
</dbReference>
<dbReference type="FunFam" id="2.40.30.10:FF:000027">
    <property type="entry name" value="Sulfate adenylyltransferase subunit 1"/>
    <property type="match status" value="1"/>
</dbReference>
<dbReference type="NCBIfam" id="TIGR00231">
    <property type="entry name" value="small_GTP"/>
    <property type="match status" value="1"/>
</dbReference>
<dbReference type="InterPro" id="IPR011779">
    <property type="entry name" value="SO4_adenylTrfase_lsu"/>
</dbReference>
<accession>A0A081NKR2</accession>
<dbReference type="EC" id="2.7.7.4" evidence="9"/>
<dbReference type="PROSITE" id="PS00301">
    <property type="entry name" value="G_TR_1"/>
    <property type="match status" value="1"/>
</dbReference>
<dbReference type="GO" id="GO:0005524">
    <property type="term" value="F:ATP binding"/>
    <property type="evidence" value="ECO:0007669"/>
    <property type="project" value="UniProtKB-KW"/>
</dbReference>
<dbReference type="InterPro" id="IPR054696">
    <property type="entry name" value="GTP-eEF1A_C"/>
</dbReference>
<evidence type="ECO:0000256" key="9">
    <source>
        <dbReference type="HAMAP-Rule" id="MF_00062"/>
    </source>
</evidence>
<dbReference type="HAMAP" id="MF_00062">
    <property type="entry name" value="Sulf_adenylyltr_sub1"/>
    <property type="match status" value="1"/>
</dbReference>
<dbReference type="CDD" id="cd04166">
    <property type="entry name" value="CysN_ATPS"/>
    <property type="match status" value="1"/>
</dbReference>
<organism evidence="11 12">
    <name type="scientific">Endozoicomonas numazuensis</name>
    <dbReference type="NCBI Taxonomy" id="1137799"/>
    <lineage>
        <taxon>Bacteria</taxon>
        <taxon>Pseudomonadati</taxon>
        <taxon>Pseudomonadota</taxon>
        <taxon>Gammaproteobacteria</taxon>
        <taxon>Oceanospirillales</taxon>
        <taxon>Endozoicomonadaceae</taxon>
        <taxon>Endozoicomonas</taxon>
    </lineage>
</organism>
<dbReference type="PANTHER" id="PTHR23115">
    <property type="entry name" value="TRANSLATION FACTOR"/>
    <property type="match status" value="1"/>
</dbReference>
<feature type="binding site" evidence="9">
    <location>
        <begin position="165"/>
        <end position="168"/>
    </location>
    <ligand>
        <name>GTP</name>
        <dbReference type="ChEBI" id="CHEBI:37565"/>
    </ligand>
</feature>
<keyword evidence="3 9" id="KW-0548">Nucleotidyltransferase</keyword>
<dbReference type="UniPathway" id="UPA00140">
    <property type="reaction ID" value="UER00204"/>
</dbReference>
<dbReference type="RefSeq" id="WP_034832623.1">
    <property type="nucleotide sequence ID" value="NZ_JOKH01000001.1"/>
</dbReference>
<dbReference type="FunFam" id="3.40.50.300:FF:000119">
    <property type="entry name" value="Sulfate adenylyltransferase subunit 1"/>
    <property type="match status" value="1"/>
</dbReference>
<evidence type="ECO:0000256" key="7">
    <source>
        <dbReference type="ARBA" id="ARBA00055271"/>
    </source>
</evidence>
<evidence type="ECO:0000256" key="3">
    <source>
        <dbReference type="ARBA" id="ARBA00022695"/>
    </source>
</evidence>
<comment type="caution">
    <text evidence="11">The sequence shown here is derived from an EMBL/GenBank/DDBJ whole genome shotgun (WGS) entry which is preliminary data.</text>
</comment>
<proteinExistence type="inferred from homology"/>
<dbReference type="NCBIfam" id="NF004035">
    <property type="entry name" value="PRK05506.1"/>
    <property type="match status" value="1"/>
</dbReference>
<dbReference type="InterPro" id="IPR031157">
    <property type="entry name" value="G_TR_CS"/>
</dbReference>
<dbReference type="NCBIfam" id="NF003478">
    <property type="entry name" value="PRK05124.1"/>
    <property type="match status" value="1"/>
</dbReference>